<name>A0A1Y1IVA8_KLENI</name>
<organism evidence="3 4">
    <name type="scientific">Klebsormidium nitens</name>
    <name type="common">Green alga</name>
    <name type="synonym">Ulothrix nitens</name>
    <dbReference type="NCBI Taxonomy" id="105231"/>
    <lineage>
        <taxon>Eukaryota</taxon>
        <taxon>Viridiplantae</taxon>
        <taxon>Streptophyta</taxon>
        <taxon>Klebsormidiophyceae</taxon>
        <taxon>Klebsormidiales</taxon>
        <taxon>Klebsormidiaceae</taxon>
        <taxon>Klebsormidium</taxon>
    </lineage>
</organism>
<feature type="coiled-coil region" evidence="1">
    <location>
        <begin position="68"/>
        <end position="95"/>
    </location>
</feature>
<evidence type="ECO:0000313" key="3">
    <source>
        <dbReference type="EMBL" id="GAQ93559.1"/>
    </source>
</evidence>
<dbReference type="EMBL" id="DF238595">
    <property type="protein sequence ID" value="GAQ93559.1"/>
    <property type="molecule type" value="Genomic_DNA"/>
</dbReference>
<gene>
    <name evidence="3" type="ORF">KFL_016460010</name>
</gene>
<keyword evidence="4" id="KW-1185">Reference proteome</keyword>
<accession>A0A1Y1IVA8</accession>
<dbReference type="AlphaFoldDB" id="A0A1Y1IVA8"/>
<evidence type="ECO:0000313" key="4">
    <source>
        <dbReference type="Proteomes" id="UP000054558"/>
    </source>
</evidence>
<proteinExistence type="predicted"/>
<sequence>MARKKSITEKADKAPKTLHDPASEEETEDLTPLEFQDEPAPEESGGMLTLPLKGSASRGAQAKAAIDAAALSKALTAAKKKSEKAEKQAQILKTECLASAKASGKVAIVRKPPGLSLLEPEAQPLLSPQSIAFAVRSECQPLLAEVCATALRQAPHPQIDIGGLLVALVARLQSGQVLGSILTSTQHIVSELERVVTVIDAPAPM</sequence>
<keyword evidence="1" id="KW-0175">Coiled coil</keyword>
<feature type="region of interest" description="Disordered" evidence="2">
    <location>
        <begin position="1"/>
        <end position="54"/>
    </location>
</feature>
<feature type="compositionally biased region" description="Acidic residues" evidence="2">
    <location>
        <begin position="23"/>
        <end position="41"/>
    </location>
</feature>
<evidence type="ECO:0000256" key="1">
    <source>
        <dbReference type="SAM" id="Coils"/>
    </source>
</evidence>
<dbReference type="Proteomes" id="UP000054558">
    <property type="component" value="Unassembled WGS sequence"/>
</dbReference>
<evidence type="ECO:0000256" key="2">
    <source>
        <dbReference type="SAM" id="MobiDB-lite"/>
    </source>
</evidence>
<reference evidence="3 4" key="1">
    <citation type="journal article" date="2014" name="Nat. Commun.">
        <title>Klebsormidium flaccidum genome reveals primary factors for plant terrestrial adaptation.</title>
        <authorList>
            <person name="Hori K."/>
            <person name="Maruyama F."/>
            <person name="Fujisawa T."/>
            <person name="Togashi T."/>
            <person name="Yamamoto N."/>
            <person name="Seo M."/>
            <person name="Sato S."/>
            <person name="Yamada T."/>
            <person name="Mori H."/>
            <person name="Tajima N."/>
            <person name="Moriyama T."/>
            <person name="Ikeuchi M."/>
            <person name="Watanabe M."/>
            <person name="Wada H."/>
            <person name="Kobayashi K."/>
            <person name="Saito M."/>
            <person name="Masuda T."/>
            <person name="Sasaki-Sekimoto Y."/>
            <person name="Mashiguchi K."/>
            <person name="Awai K."/>
            <person name="Shimojima M."/>
            <person name="Masuda S."/>
            <person name="Iwai M."/>
            <person name="Nobusawa T."/>
            <person name="Narise T."/>
            <person name="Kondo S."/>
            <person name="Saito H."/>
            <person name="Sato R."/>
            <person name="Murakawa M."/>
            <person name="Ihara Y."/>
            <person name="Oshima-Yamada Y."/>
            <person name="Ohtaka K."/>
            <person name="Satoh M."/>
            <person name="Sonobe K."/>
            <person name="Ishii M."/>
            <person name="Ohtani R."/>
            <person name="Kanamori-Sato M."/>
            <person name="Honoki R."/>
            <person name="Miyazaki D."/>
            <person name="Mochizuki H."/>
            <person name="Umetsu J."/>
            <person name="Higashi K."/>
            <person name="Shibata D."/>
            <person name="Kamiya Y."/>
            <person name="Sato N."/>
            <person name="Nakamura Y."/>
            <person name="Tabata S."/>
            <person name="Ida S."/>
            <person name="Kurokawa K."/>
            <person name="Ohta H."/>
        </authorList>
    </citation>
    <scope>NUCLEOTIDE SEQUENCE [LARGE SCALE GENOMIC DNA]</scope>
    <source>
        <strain evidence="3 4">NIES-2285</strain>
    </source>
</reference>
<feature type="compositionally biased region" description="Basic and acidic residues" evidence="2">
    <location>
        <begin position="1"/>
        <end position="22"/>
    </location>
</feature>
<protein>
    <submittedName>
        <fullName evidence="3">Uncharacterized protein</fullName>
    </submittedName>
</protein>